<evidence type="ECO:0000259" key="4">
    <source>
        <dbReference type="Pfam" id="PF17034"/>
    </source>
</evidence>
<dbReference type="Pfam" id="PF21720">
    <property type="entry name" value="MIOS_WD40"/>
    <property type="match status" value="1"/>
</dbReference>
<dbReference type="CDD" id="cd16691">
    <property type="entry name" value="mRING-H2-C3H3C2_Mio"/>
    <property type="match status" value="1"/>
</dbReference>
<accession>A0A1B6IDD1</accession>
<dbReference type="Pfam" id="PF17034">
    <property type="entry name" value="zinc_ribbon_16"/>
    <property type="match status" value="1"/>
</dbReference>
<dbReference type="EMBL" id="GECU01022784">
    <property type="protein sequence ID" value="JAS84922.1"/>
    <property type="molecule type" value="Transcribed_RNA"/>
</dbReference>
<feature type="domain" description="MIOS-like alpha-solenoid" evidence="5">
    <location>
        <begin position="378"/>
        <end position="606"/>
    </location>
</feature>
<proteinExistence type="inferred from homology"/>
<dbReference type="SUPFAM" id="SSF50978">
    <property type="entry name" value="WD40 repeat-like"/>
    <property type="match status" value="1"/>
</dbReference>
<evidence type="ECO:0000256" key="2">
    <source>
        <dbReference type="ARBA" id="ARBA00022574"/>
    </source>
</evidence>
<dbReference type="InterPro" id="IPR031488">
    <property type="entry name" value="Zn_ribbon_mio"/>
</dbReference>
<evidence type="ECO:0000313" key="6">
    <source>
        <dbReference type="EMBL" id="JAS84922.1"/>
    </source>
</evidence>
<evidence type="ECO:0000256" key="3">
    <source>
        <dbReference type="ARBA" id="ARBA00022737"/>
    </source>
</evidence>
<gene>
    <name evidence="7" type="ORF">g.39226</name>
    <name evidence="6" type="ORF">g.39228</name>
</gene>
<dbReference type="GO" id="GO:0005737">
    <property type="term" value="C:cytoplasm"/>
    <property type="evidence" value="ECO:0007669"/>
    <property type="project" value="TreeGrafter"/>
</dbReference>
<organism evidence="6">
    <name type="scientific">Homalodisca liturata</name>
    <dbReference type="NCBI Taxonomy" id="320908"/>
    <lineage>
        <taxon>Eukaryota</taxon>
        <taxon>Metazoa</taxon>
        <taxon>Ecdysozoa</taxon>
        <taxon>Arthropoda</taxon>
        <taxon>Hexapoda</taxon>
        <taxon>Insecta</taxon>
        <taxon>Pterygota</taxon>
        <taxon>Neoptera</taxon>
        <taxon>Paraneoptera</taxon>
        <taxon>Hemiptera</taxon>
        <taxon>Auchenorrhyncha</taxon>
        <taxon>Membracoidea</taxon>
        <taxon>Cicadellidae</taxon>
        <taxon>Cicadellinae</taxon>
        <taxon>Proconiini</taxon>
        <taxon>Homalodisca</taxon>
    </lineage>
</organism>
<dbReference type="AlphaFoldDB" id="A0A1B6IDD1"/>
<dbReference type="PANTHER" id="PTHR16453:SF9">
    <property type="entry name" value="GATOR COMPLEX PROTEIN MIOS"/>
    <property type="match status" value="1"/>
</dbReference>
<dbReference type="GO" id="GO:0034198">
    <property type="term" value="P:cellular response to amino acid starvation"/>
    <property type="evidence" value="ECO:0007669"/>
    <property type="project" value="TreeGrafter"/>
</dbReference>
<reference evidence="6" key="1">
    <citation type="submission" date="2015-11" db="EMBL/GenBank/DDBJ databases">
        <title>De novo transcriptome assembly of four potential Pierce s Disease insect vectors from Arizona vineyards.</title>
        <authorList>
            <person name="Tassone E.E."/>
        </authorList>
    </citation>
    <scope>NUCLEOTIDE SEQUENCE</scope>
</reference>
<dbReference type="InterPro" id="IPR049092">
    <property type="entry name" value="MIOS_a-sol"/>
</dbReference>
<evidence type="ECO:0000313" key="7">
    <source>
        <dbReference type="EMBL" id="JAS99031.1"/>
    </source>
</evidence>
<dbReference type="InterPro" id="IPR036322">
    <property type="entry name" value="WD40_repeat_dom_sf"/>
</dbReference>
<dbReference type="Pfam" id="PF21719">
    <property type="entry name" value="MIOS_a-sol"/>
    <property type="match status" value="1"/>
</dbReference>
<feature type="domain" description="GATOR2 complex protein MIO zinc-ribbon like" evidence="4">
    <location>
        <begin position="721"/>
        <end position="839"/>
    </location>
</feature>
<dbReference type="EMBL" id="GECU01008675">
    <property type="protein sequence ID" value="JAS99031.1"/>
    <property type="molecule type" value="Transcribed_RNA"/>
</dbReference>
<dbReference type="GO" id="GO:1904263">
    <property type="term" value="P:positive regulation of TORC1 signaling"/>
    <property type="evidence" value="ECO:0007669"/>
    <property type="project" value="TreeGrafter"/>
</dbReference>
<sequence length="855" mass="95061">MTGARLDVQWSPVHPDKFITWGTEIYLYETLPKKDAPKTACVDITESTVAHLLAIIANHHYVKCVDIYPQPGADVLLAVGQANGKVVLTCFGPSMYDGLGLAGLELAPKHARQCNTVAWNPSHTSMVAAGLDKYRTDHSVLLWDVQKCLARPTHSGDAYVRPVAELGLSDTAHSLAWLLHQPRTLVVGMNNKHLKLVDLRDPAKAANSAPTKAVYGVCIPPHNDHQLASYYENQIAIWDLRGFEKPVLTLPQAKTITKIVWCPTRHNLLGSLQRDSAVIHLHDVQQSMDETEPSVLERSVQPRGEETLTSFSWHPTHDNRLITTTLSGSLADYTVFERMTVNWSHGSHLVWTFGRRTLKLISDRDPIYSGLEDIASKIKRRALAGYGLKEEIWQNGDLAEDQNLKNLWHWLYCSRNLVQDGYIEANGSTRHPGVRSVLGMDIGTTIANKSELVLTPWTENSQTSVRLYRSEDRDKALQLCGWMFDRDLAALPTFLETVESEGEEGVCRAAAIAVFNLRLRLAIEILTRGAQTYNDRLTIVAMALSGFTDSRSSMWRELCMSQRAQISNPYLRAMFAFLTIEGDNYDTVLNEPGLAVEDRVALACLYLSNARLYEYLSQLTETLISSGDLGGVLLTGAGSECVSLLQHYLDRSGDVQSACLIAACTFPSQLLDKDSQVQEWIASYRNLLNSWHMWNHRARVDIALSTRNPGTKPVQQVFVSCNFCGKSVSAYMQASSLSRGQLARLGATSNRLKMTSCPNCRKPQPRCAVCLVNMGTPAYYDGNPSPSPSRPSTTPLRLSPFNSWYTWCQTCRHGGHASHITQWFREHSECPVTACSCRCLSLDTSSKMSSLASVA</sequence>
<keyword evidence="2" id="KW-0853">WD repeat</keyword>
<keyword evidence="3" id="KW-0677">Repeat</keyword>
<evidence type="ECO:0000259" key="5">
    <source>
        <dbReference type="Pfam" id="PF21719"/>
    </source>
</evidence>
<name>A0A1B6IDD1_9HEMI</name>
<protein>
    <submittedName>
        <fullName evidence="6">Uncharacterized protein</fullName>
    </submittedName>
</protein>
<evidence type="ECO:0000256" key="1">
    <source>
        <dbReference type="ARBA" id="ARBA00009713"/>
    </source>
</evidence>
<dbReference type="InterPro" id="IPR037593">
    <property type="entry name" value="MIOS/Sea4"/>
</dbReference>
<comment type="similarity">
    <text evidence="1">Belongs to the WD repeat mio family.</text>
</comment>
<dbReference type="PANTHER" id="PTHR16453">
    <property type="entry name" value="WD40 DOMAIN-CONTAINING PROTEIN MIO FAMILY MEMBER"/>
    <property type="match status" value="1"/>
</dbReference>
<dbReference type="InterPro" id="IPR015943">
    <property type="entry name" value="WD40/YVTN_repeat-like_dom_sf"/>
</dbReference>
<dbReference type="Gene3D" id="2.130.10.10">
    <property type="entry name" value="YVTN repeat-like/Quinoprotein amine dehydrogenase"/>
    <property type="match status" value="1"/>
</dbReference>